<dbReference type="Gene3D" id="3.30.1330.80">
    <property type="entry name" value="Hypothetical protein, similar to alpha- acetolactate decarboxylase, domain 2"/>
    <property type="match status" value="2"/>
</dbReference>
<evidence type="ECO:0000313" key="11">
    <source>
        <dbReference type="Proteomes" id="UP000176244"/>
    </source>
</evidence>
<comment type="caution">
    <text evidence="10">The sequence shown here is derived from an EMBL/GenBank/DDBJ whole genome shotgun (WGS) entry which is preliminary data.</text>
</comment>
<accession>A0A1F2PJ33</accession>
<dbReference type="EMBL" id="LKEU01000028">
    <property type="protein sequence ID" value="OFV70736.1"/>
    <property type="molecule type" value="Genomic_DNA"/>
</dbReference>
<dbReference type="RefSeq" id="WP_070371068.1">
    <property type="nucleotide sequence ID" value="NZ_LKEU01000028.1"/>
</dbReference>
<name>A0A1F2PJ33_9FIRM</name>
<keyword evidence="7 9" id="KW-0005">Acetoin biosynthesis</keyword>
<dbReference type="GO" id="GO:0045151">
    <property type="term" value="P:acetoin biosynthetic process"/>
    <property type="evidence" value="ECO:0007669"/>
    <property type="project" value="UniProtKB-UniRule"/>
</dbReference>
<evidence type="ECO:0000256" key="9">
    <source>
        <dbReference type="PIRNR" id="PIRNR001332"/>
    </source>
</evidence>
<dbReference type="OrthoDB" id="8612680at2"/>
<organism evidence="10 11">
    <name type="scientific">Acetobacterium wieringae</name>
    <dbReference type="NCBI Taxonomy" id="52694"/>
    <lineage>
        <taxon>Bacteria</taxon>
        <taxon>Bacillati</taxon>
        <taxon>Bacillota</taxon>
        <taxon>Clostridia</taxon>
        <taxon>Eubacteriales</taxon>
        <taxon>Eubacteriaceae</taxon>
        <taxon>Acetobacterium</taxon>
    </lineage>
</organism>
<dbReference type="PANTHER" id="PTHR35524">
    <property type="entry name" value="ALPHA-ACETOLACTATE DECARBOXYLASE"/>
    <property type="match status" value="1"/>
</dbReference>
<sequence>MRNNKLFQVSTLTAFKNKGYDGIISVKKMLTFGDTGFGTFDKLNGEMIVVDGVVYRALGDCSIEVAGLADTTPFATLGALGKCEGQILAINGDMICAGEKLNHAIAHPENPILARISGEFESIEIHGVWPQKKPYEALDRIVSDQSVVVLKNINGCLVGIFCPASAQGINVVGWHFHFISDDKKIGGHVNHFSARHLNVAFNVKDELAIIK</sequence>
<reference evidence="10 11" key="1">
    <citation type="submission" date="2015-09" db="EMBL/GenBank/DDBJ databases">
        <title>Genome sequence of Acetobacterium wieringae DSM 1911.</title>
        <authorList>
            <person name="Poehlein A."/>
            <person name="Bengelsdorf F.R."/>
            <person name="Schiel-Bengelsdorf B."/>
            <person name="Duerre P."/>
            <person name="Daniel R."/>
        </authorList>
    </citation>
    <scope>NUCLEOTIDE SEQUENCE [LARGE SCALE GENOMIC DNA]</scope>
    <source>
        <strain evidence="10 11">DSM 1911</strain>
    </source>
</reference>
<evidence type="ECO:0000256" key="8">
    <source>
        <dbReference type="ARBA" id="ARBA00023239"/>
    </source>
</evidence>
<evidence type="ECO:0000256" key="6">
    <source>
        <dbReference type="ARBA" id="ARBA00022793"/>
    </source>
</evidence>
<evidence type="ECO:0000256" key="7">
    <source>
        <dbReference type="ARBA" id="ARBA00023061"/>
    </source>
</evidence>
<comment type="pathway">
    <text evidence="2 9">Polyol metabolism; (R,R)-butane-2,3-diol biosynthesis; (R,R)-butane-2,3-diol from pyruvate: step 2/3.</text>
</comment>
<dbReference type="SUPFAM" id="SSF117856">
    <property type="entry name" value="AF0104/ALDC/Ptd012-like"/>
    <property type="match status" value="1"/>
</dbReference>
<comment type="catalytic activity">
    <reaction evidence="1 9">
        <text>(2S)-2-acetolactate + H(+) = (R)-acetoin + CO2</text>
        <dbReference type="Rhea" id="RHEA:21580"/>
        <dbReference type="ChEBI" id="CHEBI:15378"/>
        <dbReference type="ChEBI" id="CHEBI:15686"/>
        <dbReference type="ChEBI" id="CHEBI:16526"/>
        <dbReference type="ChEBI" id="CHEBI:58476"/>
        <dbReference type="EC" id="4.1.1.5"/>
    </reaction>
</comment>
<protein>
    <recommendedName>
        <fullName evidence="5 9">Alpha-acetolactate decarboxylase</fullName>
        <ecNumber evidence="4 9">4.1.1.5</ecNumber>
    </recommendedName>
</protein>
<dbReference type="InterPro" id="IPR005128">
    <property type="entry name" value="Acetolactate_a_deCO2ase"/>
</dbReference>
<evidence type="ECO:0000313" key="10">
    <source>
        <dbReference type="EMBL" id="OFV70736.1"/>
    </source>
</evidence>
<dbReference type="GO" id="GO:0047605">
    <property type="term" value="F:acetolactate decarboxylase activity"/>
    <property type="evidence" value="ECO:0007669"/>
    <property type="project" value="UniProtKB-UniRule"/>
</dbReference>
<gene>
    <name evidence="10" type="primary">alsD</name>
    <name evidence="10" type="ORF">ACWI_17560</name>
</gene>
<dbReference type="STRING" id="52694.ACWI_17560"/>
<dbReference type="Pfam" id="PF03306">
    <property type="entry name" value="AAL_decarboxy"/>
    <property type="match status" value="1"/>
</dbReference>
<dbReference type="UniPathway" id="UPA00626">
    <property type="reaction ID" value="UER00678"/>
</dbReference>
<keyword evidence="6 9" id="KW-0210">Decarboxylase</keyword>
<evidence type="ECO:0000256" key="2">
    <source>
        <dbReference type="ARBA" id="ARBA00005170"/>
    </source>
</evidence>
<evidence type="ECO:0000256" key="5">
    <source>
        <dbReference type="ARBA" id="ARBA00020164"/>
    </source>
</evidence>
<keyword evidence="8 9" id="KW-0456">Lyase</keyword>
<dbReference type="Proteomes" id="UP000176244">
    <property type="component" value="Unassembled WGS sequence"/>
</dbReference>
<dbReference type="PANTHER" id="PTHR35524:SF1">
    <property type="entry name" value="ALPHA-ACETOLACTATE DECARBOXYLASE"/>
    <property type="match status" value="1"/>
</dbReference>
<evidence type="ECO:0000256" key="1">
    <source>
        <dbReference type="ARBA" id="ARBA00001784"/>
    </source>
</evidence>
<evidence type="ECO:0000256" key="4">
    <source>
        <dbReference type="ARBA" id="ARBA00013204"/>
    </source>
</evidence>
<proteinExistence type="inferred from homology"/>
<dbReference type="CDD" id="cd17299">
    <property type="entry name" value="acetolactate_decarboxylase"/>
    <property type="match status" value="1"/>
</dbReference>
<dbReference type="AlphaFoldDB" id="A0A1F2PJ33"/>
<dbReference type="EC" id="4.1.1.5" evidence="4 9"/>
<evidence type="ECO:0000256" key="3">
    <source>
        <dbReference type="ARBA" id="ARBA00007106"/>
    </source>
</evidence>
<comment type="similarity">
    <text evidence="3 9">Belongs to the alpha-acetolactate decarboxylase family.</text>
</comment>
<dbReference type="PIRSF" id="PIRSF001332">
    <property type="entry name" value="Acetolac_decarb"/>
    <property type="match status" value="1"/>
</dbReference>